<name>A0A0S2DJH3_LYSEN</name>
<sequence length="254" mass="27972">MAAEGAVVVYGRGDTLGNFRLFADDLLTTELSGYERARVVVRNVERRAGFFDLLAGTDFGFRIKALHIYSHAYGAALALGYGDPEIKKARGAAIAAGRATYNSVLDTEIGSIFVDDLVRAPYAGQREKLRALFAPNARIKIWGCNSAVPNWVFSDVNGGGAAVVDPTDTRDSYYYWRALNERYVPKPSVAQAFADYFKVTTLGASSGSSIQVRLGGKWLSRDEYMRRSGRRTVGEPETLRLAPDKGDYDEYTPR</sequence>
<dbReference type="STRING" id="69.GLE_3329"/>
<gene>
    <name evidence="1" type="ORF">GLE_3329</name>
</gene>
<dbReference type="PATRIC" id="fig|69.6.peg.3279"/>
<dbReference type="OrthoDB" id="9956957at2"/>
<organism evidence="1 2">
    <name type="scientific">Lysobacter enzymogenes</name>
    <dbReference type="NCBI Taxonomy" id="69"/>
    <lineage>
        <taxon>Bacteria</taxon>
        <taxon>Pseudomonadati</taxon>
        <taxon>Pseudomonadota</taxon>
        <taxon>Gammaproteobacteria</taxon>
        <taxon>Lysobacterales</taxon>
        <taxon>Lysobacteraceae</taxon>
        <taxon>Lysobacter</taxon>
    </lineage>
</organism>
<dbReference type="Proteomes" id="UP000061569">
    <property type="component" value="Chromosome"/>
</dbReference>
<dbReference type="AlphaFoldDB" id="A0A0S2DJH3"/>
<evidence type="ECO:0000313" key="1">
    <source>
        <dbReference type="EMBL" id="ALN58675.1"/>
    </source>
</evidence>
<dbReference type="EMBL" id="CP013140">
    <property type="protein sequence ID" value="ALN58675.1"/>
    <property type="molecule type" value="Genomic_DNA"/>
</dbReference>
<reference evidence="1 2" key="1">
    <citation type="submission" date="2015-11" db="EMBL/GenBank/DDBJ databases">
        <title>Genome sequences of Lysobacter enzymogenes strain C3 and Lysobacter antibioticus ATCC 29479.</title>
        <authorList>
            <person name="Kobayashi D.Y."/>
        </authorList>
    </citation>
    <scope>NUCLEOTIDE SEQUENCE [LARGE SCALE GENOMIC DNA]</scope>
    <source>
        <strain evidence="1 2">C3</strain>
    </source>
</reference>
<accession>A0A0S2DJH3</accession>
<evidence type="ECO:0000313" key="2">
    <source>
        <dbReference type="Proteomes" id="UP000061569"/>
    </source>
</evidence>
<proteinExistence type="predicted"/>
<dbReference type="KEGG" id="lez:GLE_3329"/>
<protein>
    <submittedName>
        <fullName evidence="1">Uncharacterized protein</fullName>
    </submittedName>
</protein>